<organism evidence="2 3">
    <name type="scientific">Coptis chinensis</name>
    <dbReference type="NCBI Taxonomy" id="261450"/>
    <lineage>
        <taxon>Eukaryota</taxon>
        <taxon>Viridiplantae</taxon>
        <taxon>Streptophyta</taxon>
        <taxon>Embryophyta</taxon>
        <taxon>Tracheophyta</taxon>
        <taxon>Spermatophyta</taxon>
        <taxon>Magnoliopsida</taxon>
        <taxon>Ranunculales</taxon>
        <taxon>Ranunculaceae</taxon>
        <taxon>Coptidoideae</taxon>
        <taxon>Coptis</taxon>
    </lineage>
</organism>
<dbReference type="EMBL" id="JADFTS010000003">
    <property type="protein sequence ID" value="KAF9617323.1"/>
    <property type="molecule type" value="Genomic_DNA"/>
</dbReference>
<keyword evidence="3" id="KW-1185">Reference proteome</keyword>
<dbReference type="AlphaFoldDB" id="A0A835IKI2"/>
<name>A0A835IKI2_9MAGN</name>
<proteinExistence type="predicted"/>
<accession>A0A835IKI2</accession>
<protein>
    <submittedName>
        <fullName evidence="2">Uncharacterized protein</fullName>
    </submittedName>
</protein>
<evidence type="ECO:0000313" key="2">
    <source>
        <dbReference type="EMBL" id="KAF9617323.1"/>
    </source>
</evidence>
<reference evidence="2 3" key="1">
    <citation type="submission" date="2020-10" db="EMBL/GenBank/DDBJ databases">
        <title>The Coptis chinensis genome and diversification of protoberbering-type alkaloids.</title>
        <authorList>
            <person name="Wang B."/>
            <person name="Shu S."/>
            <person name="Song C."/>
            <person name="Liu Y."/>
        </authorList>
    </citation>
    <scope>NUCLEOTIDE SEQUENCE [LARGE SCALE GENOMIC DNA]</scope>
    <source>
        <strain evidence="2">HL-2020</strain>
        <tissue evidence="2">Leaf</tissue>
    </source>
</reference>
<feature type="compositionally biased region" description="Basic residues" evidence="1">
    <location>
        <begin position="73"/>
        <end position="83"/>
    </location>
</feature>
<comment type="caution">
    <text evidence="2">The sequence shown here is derived from an EMBL/GenBank/DDBJ whole genome shotgun (WGS) entry which is preliminary data.</text>
</comment>
<evidence type="ECO:0000256" key="1">
    <source>
        <dbReference type="SAM" id="MobiDB-lite"/>
    </source>
</evidence>
<gene>
    <name evidence="2" type="ORF">IFM89_035304</name>
</gene>
<sequence>MDLSEFEITPLARVRGDQPQHLDVEDLPTPEIKGNMPSIKLPKKAVERGRLYCKYCLVEKEAVIPGPVPNARKLNKKRRRNKDKQHAGTSGTKDSTGDYISTPPIATQPTAIDVEPVNMQVNATVNEDNNVGEQDLQEAQAAQLMAKTTRGNRI</sequence>
<evidence type="ECO:0000313" key="3">
    <source>
        <dbReference type="Proteomes" id="UP000631114"/>
    </source>
</evidence>
<feature type="region of interest" description="Disordered" evidence="1">
    <location>
        <begin position="66"/>
        <end position="102"/>
    </location>
</feature>
<dbReference type="Proteomes" id="UP000631114">
    <property type="component" value="Unassembled WGS sequence"/>
</dbReference>